<comment type="caution">
    <text evidence="2">The sequence shown here is derived from an EMBL/GenBank/DDBJ whole genome shotgun (WGS) entry which is preliminary data.</text>
</comment>
<evidence type="ECO:0000313" key="2">
    <source>
        <dbReference type="EMBL" id="KFE33500.1"/>
    </source>
</evidence>
<feature type="transmembrane region" description="Helical" evidence="1">
    <location>
        <begin position="98"/>
        <end position="117"/>
    </location>
</feature>
<proteinExistence type="predicted"/>
<accession>A0A085TS03</accession>
<name>A0A085TS03_9RHOB</name>
<dbReference type="Proteomes" id="UP000028607">
    <property type="component" value="Unassembled WGS sequence"/>
</dbReference>
<feature type="transmembrane region" description="Helical" evidence="1">
    <location>
        <begin position="122"/>
        <end position="142"/>
    </location>
</feature>
<evidence type="ECO:0000256" key="1">
    <source>
        <dbReference type="SAM" id="Phobius"/>
    </source>
</evidence>
<dbReference type="STRING" id="1317124.DW2_17527"/>
<feature type="transmembrane region" description="Helical" evidence="1">
    <location>
        <begin position="58"/>
        <end position="78"/>
    </location>
</feature>
<protein>
    <submittedName>
        <fullName evidence="2">Uncharacterized protein</fullName>
    </submittedName>
</protein>
<reference evidence="3" key="1">
    <citation type="submission" date="2013-04" db="EMBL/GenBank/DDBJ databases">
        <title>Thioclava sp. 13D2W-2 Genome Sequencing.</title>
        <authorList>
            <person name="Lai Q."/>
            <person name="Li G."/>
            <person name="Shao Z."/>
        </authorList>
    </citation>
    <scope>NUCLEOTIDE SEQUENCE [LARGE SCALE GENOMIC DNA]</scope>
    <source>
        <strain evidence="3">13D2W-2</strain>
    </source>
</reference>
<dbReference type="RefSeq" id="WP_038148537.1">
    <property type="nucleotide sequence ID" value="NZ_AQRC01000018.1"/>
</dbReference>
<keyword evidence="1" id="KW-0472">Membrane</keyword>
<dbReference type="eggNOG" id="ENOG5033KRM">
    <property type="taxonomic scope" value="Bacteria"/>
</dbReference>
<dbReference type="AlphaFoldDB" id="A0A085TS03"/>
<reference evidence="2 3" key="2">
    <citation type="journal article" date="2015" name="Antonie Van Leeuwenhoek">
        <title>Thioclava indica sp. nov., isolated from surface seawater of the Indian Ocean.</title>
        <authorList>
            <person name="Liu Y."/>
            <person name="Lai Q."/>
            <person name="Du J."/>
            <person name="Xu H."/>
            <person name="Jiang L."/>
            <person name="Shao Z."/>
        </authorList>
    </citation>
    <scope>NUCLEOTIDE SEQUENCE [LARGE SCALE GENOMIC DNA]</scope>
    <source>
        <strain evidence="2 3">13D2W-2</strain>
    </source>
</reference>
<gene>
    <name evidence="2" type="ORF">DW2_17527</name>
</gene>
<keyword evidence="1" id="KW-1133">Transmembrane helix</keyword>
<sequence length="177" mass="19297">MTIARSNFSDRIARIERDRITTQGKVRLHVGDREMQVRADSAMLRQALHAKARTRGHWLSVVPALLTGLAGVVVVTALRVRFLPPEIELRLAAHSELAGFGMALAVAVLFGVLLNFFSARLLVWQAIGVVFALASLHNAAFWQPALSDAVFTPGWVQTQQDLHAPRTLALGGIAIGF</sequence>
<dbReference type="EMBL" id="AQRC01000018">
    <property type="protein sequence ID" value="KFE33500.1"/>
    <property type="molecule type" value="Genomic_DNA"/>
</dbReference>
<keyword evidence="1" id="KW-0812">Transmembrane</keyword>
<dbReference type="OrthoDB" id="7871289at2"/>
<keyword evidence="3" id="KW-1185">Reference proteome</keyword>
<organism evidence="2 3">
    <name type="scientific">Thioclava atlantica</name>
    <dbReference type="NCBI Taxonomy" id="1317124"/>
    <lineage>
        <taxon>Bacteria</taxon>
        <taxon>Pseudomonadati</taxon>
        <taxon>Pseudomonadota</taxon>
        <taxon>Alphaproteobacteria</taxon>
        <taxon>Rhodobacterales</taxon>
        <taxon>Paracoccaceae</taxon>
        <taxon>Thioclava</taxon>
    </lineage>
</organism>
<dbReference type="PATRIC" id="fig|1317124.6.peg.3530"/>
<evidence type="ECO:0000313" key="3">
    <source>
        <dbReference type="Proteomes" id="UP000028607"/>
    </source>
</evidence>